<dbReference type="GO" id="GO:0016491">
    <property type="term" value="F:oxidoreductase activity"/>
    <property type="evidence" value="ECO:0007669"/>
    <property type="project" value="UniProtKB-KW"/>
</dbReference>
<evidence type="ECO:0000313" key="3">
    <source>
        <dbReference type="Proteomes" id="UP000567179"/>
    </source>
</evidence>
<evidence type="ECO:0000313" key="2">
    <source>
        <dbReference type="EMBL" id="KAF5318418.1"/>
    </source>
</evidence>
<dbReference type="InterPro" id="IPR025337">
    <property type="entry name" value="Questin_oxidase-like"/>
</dbReference>
<comment type="caution">
    <text evidence="2">The sequence shown here is derived from an EMBL/GenBank/DDBJ whole genome shotgun (WGS) entry which is preliminary data.</text>
</comment>
<dbReference type="PANTHER" id="PTHR35870:SF1">
    <property type="entry name" value="PROTEIN, PUTATIVE (AFU_ORTHOLOGUE AFUA_5G03330)-RELATED"/>
    <property type="match status" value="1"/>
</dbReference>
<sequence length="498" mass="54557">MLNRIPRLCATLTKSNCRSMSTETRLSSALSKKGLLNTPGITYASKKAMEELLHKDAETHHCFFNKIGFHNHLSHHILAAYDLGTPAAHLQKMYDEEDKDQRPKYLEKGDESIVVTRSNWVQYLTNTSAYGAFLNFFTQEIQEIGAVGLLEKYVFSEEANVEGVWMLTRVMSGAVHPFIQIGYGAEFGVDSMIVTGLAMATMHRVTANFVARSSSTSSGIPLFEILTKVNESEVLKPGPYNGDLLLSARLKEALANGGADEIIRICSQYALPDNISEAEVAHKTEEIIWAAVLLTFGAGKKSRKPRLDFFLMHILNSSLFLRPLCDLLKEPAHKAALLRAYVPMVVLTGLTRGRPHIDSELLMSYTAVPRPPSTVTNNVQPVPEAIGNPAVDEDYNPWPAIIEGVRYHSDAHTLKALRTLVYASQHFGDTPPGGVPGGSLDGGKGGETYSGISKIDGTVFIRAAGVLMDTLGWSGHGQKEGGWDRSALGWDAAWDNED</sequence>
<evidence type="ECO:0000256" key="1">
    <source>
        <dbReference type="ARBA" id="ARBA00023002"/>
    </source>
</evidence>
<dbReference type="PANTHER" id="PTHR35870">
    <property type="entry name" value="PROTEIN, PUTATIVE (AFU_ORTHOLOGUE AFUA_5G03330)-RELATED"/>
    <property type="match status" value="1"/>
</dbReference>
<dbReference type="Pfam" id="PF14027">
    <property type="entry name" value="Questin_oxidase"/>
    <property type="match status" value="1"/>
</dbReference>
<gene>
    <name evidence="2" type="ORF">D9619_010920</name>
</gene>
<keyword evidence="3" id="KW-1185">Reference proteome</keyword>
<organism evidence="2 3">
    <name type="scientific">Psilocybe cf. subviscida</name>
    <dbReference type="NCBI Taxonomy" id="2480587"/>
    <lineage>
        <taxon>Eukaryota</taxon>
        <taxon>Fungi</taxon>
        <taxon>Dikarya</taxon>
        <taxon>Basidiomycota</taxon>
        <taxon>Agaricomycotina</taxon>
        <taxon>Agaricomycetes</taxon>
        <taxon>Agaricomycetidae</taxon>
        <taxon>Agaricales</taxon>
        <taxon>Agaricineae</taxon>
        <taxon>Strophariaceae</taxon>
        <taxon>Psilocybe</taxon>
    </lineage>
</organism>
<accession>A0A8H5F057</accession>
<reference evidence="2 3" key="1">
    <citation type="journal article" date="2020" name="ISME J.">
        <title>Uncovering the hidden diversity of litter-decomposition mechanisms in mushroom-forming fungi.</title>
        <authorList>
            <person name="Floudas D."/>
            <person name="Bentzer J."/>
            <person name="Ahren D."/>
            <person name="Johansson T."/>
            <person name="Persson P."/>
            <person name="Tunlid A."/>
        </authorList>
    </citation>
    <scope>NUCLEOTIDE SEQUENCE [LARGE SCALE GENOMIC DNA]</scope>
    <source>
        <strain evidence="2 3">CBS 101986</strain>
    </source>
</reference>
<evidence type="ECO:0008006" key="4">
    <source>
        <dbReference type="Google" id="ProtNLM"/>
    </source>
</evidence>
<name>A0A8H5F057_9AGAR</name>
<dbReference type="OrthoDB" id="10004862at2759"/>
<dbReference type="AlphaFoldDB" id="A0A8H5F057"/>
<dbReference type="Proteomes" id="UP000567179">
    <property type="component" value="Unassembled WGS sequence"/>
</dbReference>
<proteinExistence type="predicted"/>
<dbReference type="EMBL" id="JAACJJ010000030">
    <property type="protein sequence ID" value="KAF5318418.1"/>
    <property type="molecule type" value="Genomic_DNA"/>
</dbReference>
<keyword evidence="1" id="KW-0560">Oxidoreductase</keyword>
<protein>
    <recommendedName>
        <fullName evidence="4">Oxidoreductase AflY</fullName>
    </recommendedName>
</protein>